<dbReference type="OrthoDB" id="504170at2759"/>
<dbReference type="InterPro" id="IPR013783">
    <property type="entry name" value="Ig-like_fold"/>
</dbReference>
<evidence type="ECO:0000259" key="4">
    <source>
        <dbReference type="PROSITE" id="PS50853"/>
    </source>
</evidence>
<evidence type="ECO:0000259" key="3">
    <source>
        <dbReference type="PROSITE" id="PS50835"/>
    </source>
</evidence>
<dbReference type="Proteomes" id="UP000694559">
    <property type="component" value="Unplaced"/>
</dbReference>
<dbReference type="SMART" id="SM00060">
    <property type="entry name" value="FN3"/>
    <property type="match status" value="6"/>
</dbReference>
<dbReference type="InterPro" id="IPR036116">
    <property type="entry name" value="FN3_sf"/>
</dbReference>
<evidence type="ECO:0000313" key="6">
    <source>
        <dbReference type="Proteomes" id="UP000694559"/>
    </source>
</evidence>
<dbReference type="FunFam" id="2.60.40.10:FF:000003">
    <property type="entry name" value="Titin isoform E"/>
    <property type="match status" value="1"/>
</dbReference>
<dbReference type="Pfam" id="PF07679">
    <property type="entry name" value="I-set"/>
    <property type="match status" value="2"/>
</dbReference>
<dbReference type="FunFam" id="2.60.40.10:FF:001544">
    <property type="entry name" value="titin isoform X1"/>
    <property type="match status" value="1"/>
</dbReference>
<feature type="domain" description="Fibronectin type-III" evidence="4">
    <location>
        <begin position="1"/>
        <end position="60"/>
    </location>
</feature>
<accession>A0A8C6X0A9</accession>
<dbReference type="InterPro" id="IPR003961">
    <property type="entry name" value="FN3_dom"/>
</dbReference>
<keyword evidence="6" id="KW-1185">Reference proteome</keyword>
<dbReference type="GeneTree" id="ENSGT01110000267173"/>
<evidence type="ECO:0000256" key="2">
    <source>
        <dbReference type="ARBA" id="ARBA00023319"/>
    </source>
</evidence>
<evidence type="ECO:0008006" key="7">
    <source>
        <dbReference type="Google" id="ProtNLM"/>
    </source>
</evidence>
<dbReference type="PANTHER" id="PTHR14340:SF13">
    <property type="entry name" value="TITIN"/>
    <property type="match status" value="1"/>
</dbReference>
<dbReference type="FunFam" id="2.60.40.10:FF:000012">
    <property type="entry name" value="titin isoform X1"/>
    <property type="match status" value="1"/>
</dbReference>
<feature type="domain" description="Ig-like" evidence="3">
    <location>
        <begin position="64"/>
        <end position="153"/>
    </location>
</feature>
<name>A0A8C6X0A9_NAJNA</name>
<dbReference type="CDD" id="cd00063">
    <property type="entry name" value="FN3"/>
    <property type="match status" value="7"/>
</dbReference>
<dbReference type="SUPFAM" id="SSF49265">
    <property type="entry name" value="Fibronectin type III"/>
    <property type="match status" value="4"/>
</dbReference>
<dbReference type="Gene3D" id="2.60.40.10">
    <property type="entry name" value="Immunoglobulins"/>
    <property type="match status" value="9"/>
</dbReference>
<dbReference type="FunFam" id="2.60.40.10:FF:000112">
    <property type="entry name" value="Titin a"/>
    <property type="match status" value="2"/>
</dbReference>
<dbReference type="CDD" id="cd05748">
    <property type="entry name" value="Ig_Titin_like"/>
    <property type="match status" value="2"/>
</dbReference>
<dbReference type="PRINTS" id="PR00014">
    <property type="entry name" value="FNTYPEIII"/>
</dbReference>
<dbReference type="PROSITE" id="PS50835">
    <property type="entry name" value="IG_LIKE"/>
    <property type="match status" value="2"/>
</dbReference>
<dbReference type="PANTHER" id="PTHR14340">
    <property type="entry name" value="MICROFIBRIL-ASSOCIATED GLYCOPROTEIN 3"/>
    <property type="match status" value="1"/>
</dbReference>
<feature type="domain" description="Fibronectin type-III" evidence="4">
    <location>
        <begin position="160"/>
        <end position="242"/>
    </location>
</feature>
<feature type="domain" description="Fibronectin type-III" evidence="4">
    <location>
        <begin position="707"/>
        <end position="801"/>
    </location>
</feature>
<reference evidence="5" key="1">
    <citation type="submission" date="2025-08" db="UniProtKB">
        <authorList>
            <consortium name="Ensembl"/>
        </authorList>
    </citation>
    <scope>IDENTIFICATION</scope>
</reference>
<organism evidence="5 6">
    <name type="scientific">Naja naja</name>
    <name type="common">Indian cobra</name>
    <dbReference type="NCBI Taxonomy" id="35670"/>
    <lineage>
        <taxon>Eukaryota</taxon>
        <taxon>Metazoa</taxon>
        <taxon>Chordata</taxon>
        <taxon>Craniata</taxon>
        <taxon>Vertebrata</taxon>
        <taxon>Euteleostomi</taxon>
        <taxon>Lepidosauria</taxon>
        <taxon>Squamata</taxon>
        <taxon>Bifurcata</taxon>
        <taxon>Unidentata</taxon>
        <taxon>Episquamata</taxon>
        <taxon>Toxicofera</taxon>
        <taxon>Serpentes</taxon>
        <taxon>Colubroidea</taxon>
        <taxon>Elapidae</taxon>
        <taxon>Elapinae</taxon>
        <taxon>Naja</taxon>
    </lineage>
</organism>
<sequence>MCKADLGDWRKVNAETLIATKYTVVDLEPNEHYKFRVSAVNTAGKGESCEVAASVQTVDRLSSPELDIDASFKQTHIVRAGTNIRLFIAFKGRPVPIATWSKADSDLNLRANIHTTDSFSTLTIENCNRTDAGKYVFTVENNGGSKSIAFTVKVLDTPGPPGPITFKDVTRGSITLMWDAPILDGGARIHHYVVEKREATRRSWQVVNEKCTRQIAKVTDLAEGVPYFYRVAAVNEYGVEPAPPKRLDIVDTTRSSVVLAWLKPDHDGGSRITSYLLEMKQKGTEVWHEAGQTKQLTFTVEGLTENNEYEFRVRAKNDAGYSQPREAYSSVIIKEPQIEPTADLSGITKQLITCKAGSSFTIDIPISGRPIPKVAWKLEEMRLKETDRVTIKTTKDRTTLTVKDSMRGDSGKYYLTLENTAGVKTFTVTVIVIGRPGPVTHDGGTDITNYIVEKRESGTTAWQLVNSSVKRTQIKVTHLTKYMEYTFRVSSENRFGVSNEPSEASQYILYTPAPPSPPRVVDTTRTSISLAWTKPTYDGGVDILGYILEMKEEGTDQWYRVHTTATIRNAEFTVTGLRPSQKYRFRVAATNINGISEYSESPAEIEPVERLGSVRVKEVTKDSVTITWDVPVIDGGAPVNNYIIEKREAAMRAYKTITTKCNKTIYRISGLMEGALYYFRVLPENIYGIGEPCETLDTVLISEVPSVPQKLEVVDITKSTVTLAWEKPQHDGGSRLTGYVIEASRVGTDRWMKVVTLKPTVFEHTIISLNEGEQYLFRVRAQNQKGVSEPREIVTAVTVQEQKGKSPGET</sequence>
<keyword evidence="2" id="KW-0393">Immunoglobulin domain</keyword>
<dbReference type="OMA" id="WAFEREE"/>
<feature type="domain" description="Ig-like" evidence="3">
    <location>
        <begin position="336"/>
        <end position="429"/>
    </location>
</feature>
<protein>
    <recommendedName>
        <fullName evidence="7">Titin</fullName>
    </recommendedName>
</protein>
<dbReference type="GO" id="GO:0031430">
    <property type="term" value="C:M band"/>
    <property type="evidence" value="ECO:0007669"/>
    <property type="project" value="TreeGrafter"/>
</dbReference>
<dbReference type="InterPro" id="IPR036179">
    <property type="entry name" value="Ig-like_dom_sf"/>
</dbReference>
<proteinExistence type="predicted"/>
<dbReference type="GO" id="GO:0048738">
    <property type="term" value="P:cardiac muscle tissue development"/>
    <property type="evidence" value="ECO:0007669"/>
    <property type="project" value="TreeGrafter"/>
</dbReference>
<dbReference type="SMART" id="SM00409">
    <property type="entry name" value="IG"/>
    <property type="match status" value="2"/>
</dbReference>
<feature type="domain" description="Fibronectin type-III" evidence="4">
    <location>
        <begin position="611"/>
        <end position="704"/>
    </location>
</feature>
<keyword evidence="1" id="KW-0677">Repeat</keyword>
<evidence type="ECO:0000256" key="1">
    <source>
        <dbReference type="ARBA" id="ARBA00022737"/>
    </source>
</evidence>
<dbReference type="Ensembl" id="ENSNNAT00000000052.1">
    <property type="protein sequence ID" value="ENSNNAP00000000046.1"/>
    <property type="gene ID" value="ENSNNAG00000000030.1"/>
</dbReference>
<dbReference type="AlphaFoldDB" id="A0A8C6X0A9"/>
<dbReference type="GO" id="GO:0008307">
    <property type="term" value="F:structural constituent of muscle"/>
    <property type="evidence" value="ECO:0007669"/>
    <property type="project" value="TreeGrafter"/>
</dbReference>
<dbReference type="InterPro" id="IPR013098">
    <property type="entry name" value="Ig_I-set"/>
</dbReference>
<evidence type="ECO:0000313" key="5">
    <source>
        <dbReference type="Ensembl" id="ENSNNAP00000000046.1"/>
    </source>
</evidence>
<dbReference type="InterPro" id="IPR003599">
    <property type="entry name" value="Ig_sub"/>
</dbReference>
<dbReference type="GO" id="GO:0045214">
    <property type="term" value="P:sarcomere organization"/>
    <property type="evidence" value="ECO:0007669"/>
    <property type="project" value="TreeGrafter"/>
</dbReference>
<dbReference type="Pfam" id="PF00041">
    <property type="entry name" value="fn3"/>
    <property type="match status" value="7"/>
</dbReference>
<reference evidence="5" key="2">
    <citation type="submission" date="2025-09" db="UniProtKB">
        <authorList>
            <consortium name="Ensembl"/>
        </authorList>
    </citation>
    <scope>IDENTIFICATION</scope>
</reference>
<dbReference type="InterPro" id="IPR007110">
    <property type="entry name" value="Ig-like_dom"/>
</dbReference>
<feature type="domain" description="Fibronectin type-III" evidence="4">
    <location>
        <begin position="416"/>
        <end position="513"/>
    </location>
</feature>
<dbReference type="FunFam" id="2.60.40.10:FF:000002">
    <property type="entry name" value="Titin a"/>
    <property type="match status" value="2"/>
</dbReference>
<feature type="domain" description="Fibronectin type-III" evidence="4">
    <location>
        <begin position="514"/>
        <end position="610"/>
    </location>
</feature>
<dbReference type="SUPFAM" id="SSF48726">
    <property type="entry name" value="Immunoglobulin"/>
    <property type="match status" value="2"/>
</dbReference>
<dbReference type="PROSITE" id="PS50853">
    <property type="entry name" value="FN3"/>
    <property type="match status" value="7"/>
</dbReference>
<feature type="domain" description="Fibronectin type-III" evidence="4">
    <location>
        <begin position="243"/>
        <end position="336"/>
    </location>
</feature>